<comment type="caution">
    <text evidence="2">The sequence shown here is derived from an EMBL/GenBank/DDBJ whole genome shotgun (WGS) entry which is preliminary data.</text>
</comment>
<reference evidence="2 3" key="1">
    <citation type="submission" date="2020-08" db="EMBL/GenBank/DDBJ databases">
        <title>Cohnella phylogeny.</title>
        <authorList>
            <person name="Dunlap C."/>
        </authorList>
    </citation>
    <scope>NUCLEOTIDE SEQUENCE [LARGE SCALE GENOMIC DNA]</scope>
    <source>
        <strain evidence="2 3">CBP 2801</strain>
    </source>
</reference>
<dbReference type="InterPro" id="IPR025877">
    <property type="entry name" value="MobA-like_NTP_Trfase"/>
</dbReference>
<proteinExistence type="predicted"/>
<dbReference type="Pfam" id="PF12804">
    <property type="entry name" value="NTP_transf_3"/>
    <property type="match status" value="1"/>
</dbReference>
<organism evidence="2 3">
    <name type="scientific">Cohnella zeiphila</name>
    <dbReference type="NCBI Taxonomy" id="2761120"/>
    <lineage>
        <taxon>Bacteria</taxon>
        <taxon>Bacillati</taxon>
        <taxon>Bacillota</taxon>
        <taxon>Bacilli</taxon>
        <taxon>Bacillales</taxon>
        <taxon>Paenibacillaceae</taxon>
        <taxon>Cohnella</taxon>
    </lineage>
</organism>
<dbReference type="SUPFAM" id="SSF53448">
    <property type="entry name" value="Nucleotide-diphospho-sugar transferases"/>
    <property type="match status" value="1"/>
</dbReference>
<protein>
    <submittedName>
        <fullName evidence="2">NTP transferase domain-containing protein</fullName>
    </submittedName>
</protein>
<dbReference type="InterPro" id="IPR029044">
    <property type="entry name" value="Nucleotide-diphossugar_trans"/>
</dbReference>
<evidence type="ECO:0000313" key="3">
    <source>
        <dbReference type="Proteomes" id="UP000564644"/>
    </source>
</evidence>
<gene>
    <name evidence="2" type="ORF">H7C18_08985</name>
</gene>
<feature type="domain" description="MobA-like NTP transferase" evidence="1">
    <location>
        <begin position="11"/>
        <end position="51"/>
    </location>
</feature>
<dbReference type="EMBL" id="JACJVO010000009">
    <property type="protein sequence ID" value="MBB6731037.1"/>
    <property type="molecule type" value="Genomic_DNA"/>
</dbReference>
<dbReference type="Proteomes" id="UP000564644">
    <property type="component" value="Unassembled WGS sequence"/>
</dbReference>
<sequence length="56" mass="5543">MEGGTGMNLSGAILAGGAGRRMGGTPKAWLPVEGKPMIARIAEQMRSVCADAAAAG</sequence>
<dbReference type="GO" id="GO:0016779">
    <property type="term" value="F:nucleotidyltransferase activity"/>
    <property type="evidence" value="ECO:0007669"/>
    <property type="project" value="UniProtKB-ARBA"/>
</dbReference>
<keyword evidence="2" id="KW-0808">Transferase</keyword>
<dbReference type="AlphaFoldDB" id="A0A7X0SJD4"/>
<accession>A0A7X0SJD4</accession>
<keyword evidence="3" id="KW-1185">Reference proteome</keyword>
<evidence type="ECO:0000259" key="1">
    <source>
        <dbReference type="Pfam" id="PF12804"/>
    </source>
</evidence>
<name>A0A7X0SJD4_9BACL</name>
<evidence type="ECO:0000313" key="2">
    <source>
        <dbReference type="EMBL" id="MBB6731037.1"/>
    </source>
</evidence>
<dbReference type="Gene3D" id="3.90.550.10">
    <property type="entry name" value="Spore Coat Polysaccharide Biosynthesis Protein SpsA, Chain A"/>
    <property type="match status" value="1"/>
</dbReference>